<evidence type="ECO:0000259" key="4">
    <source>
        <dbReference type="PROSITE" id="PS51387"/>
    </source>
</evidence>
<keyword evidence="6" id="KW-1185">Reference proteome</keyword>
<name>A0A8K0R9A9_9PLEO</name>
<dbReference type="InterPro" id="IPR016166">
    <property type="entry name" value="FAD-bd_PCMH"/>
</dbReference>
<dbReference type="Gene3D" id="3.30.465.10">
    <property type="match status" value="2"/>
</dbReference>
<evidence type="ECO:0000256" key="1">
    <source>
        <dbReference type="ARBA" id="ARBA00005466"/>
    </source>
</evidence>
<dbReference type="AlphaFoldDB" id="A0A8K0R9A9"/>
<dbReference type="PANTHER" id="PTHR13878:SF91">
    <property type="entry name" value="FAD BINDING DOMAIN PROTEIN (AFU_ORTHOLOGUE AFUA_6G12070)-RELATED"/>
    <property type="match status" value="1"/>
</dbReference>
<dbReference type="PROSITE" id="PS51387">
    <property type="entry name" value="FAD_PCMH"/>
    <property type="match status" value="1"/>
</dbReference>
<comment type="caution">
    <text evidence="5">The sequence shown here is derived from an EMBL/GenBank/DDBJ whole genome shotgun (WGS) entry which is preliminary data.</text>
</comment>
<dbReference type="InterPro" id="IPR012951">
    <property type="entry name" value="BBE"/>
</dbReference>
<proteinExistence type="inferred from homology"/>
<dbReference type="GO" id="GO:0071949">
    <property type="term" value="F:FAD binding"/>
    <property type="evidence" value="ECO:0007669"/>
    <property type="project" value="InterPro"/>
</dbReference>
<protein>
    <recommendedName>
        <fullName evidence="4">FAD-binding PCMH-type domain-containing protein</fullName>
    </recommendedName>
</protein>
<keyword evidence="2" id="KW-0560">Oxidoreductase</keyword>
<evidence type="ECO:0000313" key="5">
    <source>
        <dbReference type="EMBL" id="KAH7088379.1"/>
    </source>
</evidence>
<reference evidence="5" key="1">
    <citation type="journal article" date="2021" name="Nat. Commun.">
        <title>Genetic determinants of endophytism in the Arabidopsis root mycobiome.</title>
        <authorList>
            <person name="Mesny F."/>
            <person name="Miyauchi S."/>
            <person name="Thiergart T."/>
            <person name="Pickel B."/>
            <person name="Atanasova L."/>
            <person name="Karlsson M."/>
            <person name="Huettel B."/>
            <person name="Barry K.W."/>
            <person name="Haridas S."/>
            <person name="Chen C."/>
            <person name="Bauer D."/>
            <person name="Andreopoulos W."/>
            <person name="Pangilinan J."/>
            <person name="LaButti K."/>
            <person name="Riley R."/>
            <person name="Lipzen A."/>
            <person name="Clum A."/>
            <person name="Drula E."/>
            <person name="Henrissat B."/>
            <person name="Kohler A."/>
            <person name="Grigoriev I.V."/>
            <person name="Martin F.M."/>
            <person name="Hacquard S."/>
        </authorList>
    </citation>
    <scope>NUCLEOTIDE SEQUENCE</scope>
    <source>
        <strain evidence="5">MPI-SDFR-AT-0120</strain>
    </source>
</reference>
<dbReference type="EMBL" id="JAGMVJ010000008">
    <property type="protein sequence ID" value="KAH7088379.1"/>
    <property type="molecule type" value="Genomic_DNA"/>
</dbReference>
<gene>
    <name evidence="5" type="ORF">FB567DRAFT_620770</name>
</gene>
<feature type="domain" description="FAD-binding PCMH-type" evidence="4">
    <location>
        <begin position="134"/>
        <end position="316"/>
    </location>
</feature>
<dbReference type="InterPro" id="IPR036318">
    <property type="entry name" value="FAD-bd_PCMH-like_sf"/>
</dbReference>
<dbReference type="SUPFAM" id="SSF56176">
    <property type="entry name" value="FAD-binding/transporter-associated domain-like"/>
    <property type="match status" value="1"/>
</dbReference>
<dbReference type="PANTHER" id="PTHR13878">
    <property type="entry name" value="GULONOLACTONE OXIDASE"/>
    <property type="match status" value="1"/>
</dbReference>
<evidence type="ECO:0000256" key="2">
    <source>
        <dbReference type="ARBA" id="ARBA00023002"/>
    </source>
</evidence>
<dbReference type="GO" id="GO:0016491">
    <property type="term" value="F:oxidoreductase activity"/>
    <property type="evidence" value="ECO:0007669"/>
    <property type="project" value="UniProtKB-KW"/>
</dbReference>
<dbReference type="Pfam" id="PF08031">
    <property type="entry name" value="BBE"/>
    <property type="match status" value="1"/>
</dbReference>
<evidence type="ECO:0000313" key="6">
    <source>
        <dbReference type="Proteomes" id="UP000813461"/>
    </source>
</evidence>
<organism evidence="5 6">
    <name type="scientific">Paraphoma chrysanthemicola</name>
    <dbReference type="NCBI Taxonomy" id="798071"/>
    <lineage>
        <taxon>Eukaryota</taxon>
        <taxon>Fungi</taxon>
        <taxon>Dikarya</taxon>
        <taxon>Ascomycota</taxon>
        <taxon>Pezizomycotina</taxon>
        <taxon>Dothideomycetes</taxon>
        <taxon>Pleosporomycetidae</taxon>
        <taxon>Pleosporales</taxon>
        <taxon>Pleosporineae</taxon>
        <taxon>Phaeosphaeriaceae</taxon>
        <taxon>Paraphoma</taxon>
    </lineage>
</organism>
<comment type="similarity">
    <text evidence="1">Belongs to the oxygen-dependent FAD-linked oxidoreductase family.</text>
</comment>
<dbReference type="InterPro" id="IPR050432">
    <property type="entry name" value="FAD-linked_Oxidoreductases_BP"/>
</dbReference>
<dbReference type="Pfam" id="PF01565">
    <property type="entry name" value="FAD_binding_4"/>
    <property type="match status" value="1"/>
</dbReference>
<keyword evidence="3" id="KW-0732">Signal</keyword>
<dbReference type="InterPro" id="IPR016169">
    <property type="entry name" value="FAD-bd_PCMH_sub2"/>
</dbReference>
<evidence type="ECO:0000256" key="3">
    <source>
        <dbReference type="SAM" id="SignalP"/>
    </source>
</evidence>
<dbReference type="OrthoDB" id="9983560at2759"/>
<feature type="chain" id="PRO_5035434790" description="FAD-binding PCMH-type domain-containing protein" evidence="3">
    <location>
        <begin position="23"/>
        <end position="612"/>
    </location>
</feature>
<feature type="signal peptide" evidence="3">
    <location>
        <begin position="1"/>
        <end position="22"/>
    </location>
</feature>
<sequence length="612" mass="65916">MYPRLLLLHGLFVVFSAGKSEASSTNTTFQSDCKCTPGAQCWPSAGAFNTLNDTLSGRLVQGIPPASACYPNEPNYDTKSCETVLASWFSSTFHASDPISIGWPWWANNSCPPIYPNGTSVTGDVTAGSKGCTIGGFPAYSVNATEEIHVVAAVKFAKEYNVRLNVKSTGHSFQGRSTAFGSLSVWTHHMRGIQYQENFVPESCPRNSTQMAFAIAAGEQGRDVYEASAKHNAIVVAGSAQDVGIVGHFSSGGHGPLSSDYGLSVDNVLELRVVTPDGELRTANPCVNPDLFFALRGGGGGTFGVVTSVIMKAYTSPQSTRHNFSLSLVDNTNQTVFWDLVAYIMSEFPRLKAGGLQGYSTLLPPSAVPGSSSWLWSWGFNLYNKPNGAAEALLAPIIDRLDPINGTTIIYQSSVQSYADFFSLWNSTIGDEAVAVGGATLGSRLLPASSLADPKQLSTVLQKLAAPPPGQAAAGQVLQPYIIANNQTGRDGSVAVTPAWADAVLHLVISEGFRDNDTFAEAQPVFNRMTYEQLSLLKSLAPESGSYQNEGDPFDPNWQYDFFGKNYAKLKEVKERYDPESVLWCISCVGSKEWAPDEKGRLCRKPWARPEA</sequence>
<accession>A0A8K0R9A9</accession>
<dbReference type="Proteomes" id="UP000813461">
    <property type="component" value="Unassembled WGS sequence"/>
</dbReference>
<dbReference type="InterPro" id="IPR006094">
    <property type="entry name" value="Oxid_FAD_bind_N"/>
</dbReference>